<dbReference type="GO" id="GO:0008168">
    <property type="term" value="F:methyltransferase activity"/>
    <property type="evidence" value="ECO:0007669"/>
    <property type="project" value="InterPro"/>
</dbReference>
<reference evidence="5 6" key="1">
    <citation type="journal article" date="2014" name="Nature">
        <title>An environmental bacterial taxon with a large and distinct metabolic repertoire.</title>
        <authorList>
            <person name="Wilson M.C."/>
            <person name="Mori T."/>
            <person name="Ruckert C."/>
            <person name="Uria A.R."/>
            <person name="Helf M.J."/>
            <person name="Takada K."/>
            <person name="Gernert C."/>
            <person name="Steffens U.A."/>
            <person name="Heycke N."/>
            <person name="Schmitt S."/>
            <person name="Rinke C."/>
            <person name="Helfrich E.J."/>
            <person name="Brachmann A.O."/>
            <person name="Gurgui C."/>
            <person name="Wakimoto T."/>
            <person name="Kracht M."/>
            <person name="Crusemann M."/>
            <person name="Hentschel U."/>
            <person name="Abe I."/>
            <person name="Matsunaga S."/>
            <person name="Kalinowski J."/>
            <person name="Takeyama H."/>
            <person name="Piel J."/>
        </authorList>
    </citation>
    <scope>NUCLEOTIDE SEQUENCE [LARGE SCALE GENOMIC DNA]</scope>
    <source>
        <strain evidence="6">TSY1</strain>
    </source>
</reference>
<evidence type="ECO:0000259" key="4">
    <source>
        <dbReference type="SMART" id="SM00363"/>
    </source>
</evidence>
<dbReference type="CDD" id="cd00165">
    <property type="entry name" value="S4"/>
    <property type="match status" value="1"/>
</dbReference>
<dbReference type="Gene3D" id="3.40.50.150">
    <property type="entry name" value="Vaccinia Virus protein VP39"/>
    <property type="match status" value="1"/>
</dbReference>
<dbReference type="EMBL" id="AZHW01000063">
    <property type="protein sequence ID" value="ETX03286.1"/>
    <property type="molecule type" value="Genomic_DNA"/>
</dbReference>
<evidence type="ECO:0000256" key="1">
    <source>
        <dbReference type="ARBA" id="ARBA00022884"/>
    </source>
</evidence>
<dbReference type="SUPFAM" id="SSF53335">
    <property type="entry name" value="S-adenosyl-L-methionine-dependent methyltransferases"/>
    <property type="match status" value="1"/>
</dbReference>
<proteinExistence type="inferred from homology"/>
<keyword evidence="1 3" id="KW-0694">RNA-binding</keyword>
<gene>
    <name evidence="5" type="ORF">ETSY1_00605</name>
</gene>
<dbReference type="InterPro" id="IPR002877">
    <property type="entry name" value="RNA_MeTrfase_FtsJ_dom"/>
</dbReference>
<protein>
    <recommendedName>
        <fullName evidence="4">RNA-binding S4 domain-containing protein</fullName>
    </recommendedName>
</protein>
<dbReference type="Gene3D" id="3.10.290.10">
    <property type="entry name" value="RNA-binding S4 domain"/>
    <property type="match status" value="1"/>
</dbReference>
<dbReference type="NCBIfam" id="TIGR00478">
    <property type="entry name" value="tly"/>
    <property type="match status" value="1"/>
</dbReference>
<dbReference type="Proteomes" id="UP000019141">
    <property type="component" value="Unassembled WGS sequence"/>
</dbReference>
<dbReference type="InterPro" id="IPR004538">
    <property type="entry name" value="Hemolysin_A/TlyA"/>
</dbReference>
<dbReference type="HOGENOM" id="CLU_058015_3_0_7"/>
<dbReference type="AlphaFoldDB" id="W4M005"/>
<dbReference type="Pfam" id="PF01728">
    <property type="entry name" value="FtsJ"/>
    <property type="match status" value="1"/>
</dbReference>
<dbReference type="PIRSF" id="PIRSF005578">
    <property type="entry name" value="TlyA"/>
    <property type="match status" value="1"/>
</dbReference>
<evidence type="ECO:0000256" key="2">
    <source>
        <dbReference type="ARBA" id="ARBA00029460"/>
    </source>
</evidence>
<dbReference type="SUPFAM" id="SSF55174">
    <property type="entry name" value="Alpha-L RNA-binding motif"/>
    <property type="match status" value="1"/>
</dbReference>
<evidence type="ECO:0000313" key="6">
    <source>
        <dbReference type="Proteomes" id="UP000019141"/>
    </source>
</evidence>
<sequence>MPCSERQRLDTLVHQRGLAPSRAQAQALILAGAITVDGRRITQAGTQVPATAALACLQPANRYVSRGGDKLAAALTAFKPTICDRICFDVGASTGGFTDCLLQAGAKRVYAVDVGYGQLDWRLRNDDRVVVYERTNARYLQPQDLPERAHVLTIDTSFISLRLLLPALVNLLEPHAEVITLIKPQFEVGKGQVGKGGVVRDPQLHHQALLDVLTAAQACGLGVRGGIVSPLLGPKGNREFLAYYGLGAAKLPPDALHRLCRELTFPAA</sequence>
<keyword evidence="6" id="KW-1185">Reference proteome</keyword>
<dbReference type="SMART" id="SM00363">
    <property type="entry name" value="S4"/>
    <property type="match status" value="1"/>
</dbReference>
<dbReference type="InterPro" id="IPR047048">
    <property type="entry name" value="TlyA"/>
</dbReference>
<dbReference type="PANTHER" id="PTHR32319">
    <property type="entry name" value="BACTERIAL HEMOLYSIN-LIKE PROTEIN"/>
    <property type="match status" value="1"/>
</dbReference>
<name>W4M005_ENTF1</name>
<comment type="caution">
    <text evidence="5">The sequence shown here is derived from an EMBL/GenBank/DDBJ whole genome shotgun (WGS) entry which is preliminary data.</text>
</comment>
<comment type="similarity">
    <text evidence="2">Belongs to the TlyA family.</text>
</comment>
<dbReference type="Pfam" id="PF01479">
    <property type="entry name" value="S4"/>
    <property type="match status" value="1"/>
</dbReference>
<dbReference type="PROSITE" id="PS50889">
    <property type="entry name" value="S4"/>
    <property type="match status" value="1"/>
</dbReference>
<dbReference type="PANTHER" id="PTHR32319:SF0">
    <property type="entry name" value="BACTERIAL HEMOLYSIN-LIKE PROTEIN"/>
    <property type="match status" value="1"/>
</dbReference>
<dbReference type="InterPro" id="IPR029063">
    <property type="entry name" value="SAM-dependent_MTases_sf"/>
</dbReference>
<organism evidence="5 6">
    <name type="scientific">Entotheonella factor</name>
    <dbReference type="NCBI Taxonomy" id="1429438"/>
    <lineage>
        <taxon>Bacteria</taxon>
        <taxon>Pseudomonadati</taxon>
        <taxon>Nitrospinota/Tectimicrobiota group</taxon>
        <taxon>Candidatus Tectimicrobiota</taxon>
        <taxon>Candidatus Entotheonellia</taxon>
        <taxon>Candidatus Entotheonellales</taxon>
        <taxon>Candidatus Entotheonellaceae</taxon>
        <taxon>Candidatus Entotheonella</taxon>
    </lineage>
</organism>
<evidence type="ECO:0000313" key="5">
    <source>
        <dbReference type="EMBL" id="ETX03286.1"/>
    </source>
</evidence>
<dbReference type="InterPro" id="IPR036986">
    <property type="entry name" value="S4_RNA-bd_sf"/>
</dbReference>
<dbReference type="InterPro" id="IPR002942">
    <property type="entry name" value="S4_RNA-bd"/>
</dbReference>
<accession>W4M005</accession>
<dbReference type="GO" id="GO:0032259">
    <property type="term" value="P:methylation"/>
    <property type="evidence" value="ECO:0007669"/>
    <property type="project" value="InterPro"/>
</dbReference>
<dbReference type="PATRIC" id="fig|1429438.4.peg.308"/>
<feature type="domain" description="RNA-binding S4" evidence="4">
    <location>
        <begin position="7"/>
        <end position="72"/>
    </location>
</feature>
<evidence type="ECO:0000256" key="3">
    <source>
        <dbReference type="PROSITE-ProRule" id="PRU00182"/>
    </source>
</evidence>
<dbReference type="GO" id="GO:0003723">
    <property type="term" value="F:RNA binding"/>
    <property type="evidence" value="ECO:0007669"/>
    <property type="project" value="UniProtKB-KW"/>
</dbReference>